<name>A0A397VNR9_9GLOM</name>
<gene>
    <name evidence="1" type="ORF">C2G38_2173562</name>
</gene>
<keyword evidence="2" id="KW-1185">Reference proteome</keyword>
<dbReference type="OrthoDB" id="2441417at2759"/>
<dbReference type="Proteomes" id="UP000266673">
    <property type="component" value="Unassembled WGS sequence"/>
</dbReference>
<proteinExistence type="predicted"/>
<reference evidence="1 2" key="1">
    <citation type="submission" date="2018-06" db="EMBL/GenBank/DDBJ databases">
        <title>Comparative genomics reveals the genomic features of Rhizophagus irregularis, R. cerebriforme, R. diaphanum and Gigaspora rosea, and their symbiotic lifestyle signature.</title>
        <authorList>
            <person name="Morin E."/>
            <person name="San Clemente H."/>
            <person name="Chen E.C.H."/>
            <person name="De La Providencia I."/>
            <person name="Hainaut M."/>
            <person name="Kuo A."/>
            <person name="Kohler A."/>
            <person name="Murat C."/>
            <person name="Tang N."/>
            <person name="Roy S."/>
            <person name="Loubradou J."/>
            <person name="Henrissat B."/>
            <person name="Grigoriev I.V."/>
            <person name="Corradi N."/>
            <person name="Roux C."/>
            <person name="Martin F.M."/>
        </authorList>
    </citation>
    <scope>NUCLEOTIDE SEQUENCE [LARGE SCALE GENOMIC DNA]</scope>
    <source>
        <strain evidence="1 2">DAOM 194757</strain>
    </source>
</reference>
<evidence type="ECO:0008006" key="3">
    <source>
        <dbReference type="Google" id="ProtNLM"/>
    </source>
</evidence>
<dbReference type="AlphaFoldDB" id="A0A397VNR9"/>
<evidence type="ECO:0000313" key="2">
    <source>
        <dbReference type="Proteomes" id="UP000266673"/>
    </source>
</evidence>
<comment type="caution">
    <text evidence="1">The sequence shown here is derived from an EMBL/GenBank/DDBJ whole genome shotgun (WGS) entry which is preliminary data.</text>
</comment>
<dbReference type="EMBL" id="QKWP01000301">
    <property type="protein sequence ID" value="RIB22619.1"/>
    <property type="molecule type" value="Genomic_DNA"/>
</dbReference>
<evidence type="ECO:0000313" key="1">
    <source>
        <dbReference type="EMBL" id="RIB22619.1"/>
    </source>
</evidence>
<protein>
    <recommendedName>
        <fullName evidence="3">SWIM-type domain-containing protein</fullName>
    </recommendedName>
</protein>
<sequence length="570" mass="65382">MNELSLPTDNTVNSKIVWRPLFSNLRCIQVPLTEVPSVIDLYTFDTVLSGGGSLSEDRFLLFLNVMLCEGNIKSITLIDKDTKYLSNSTLAYVEYLKCSARKKAISNAKVIRKEIASRSTNTTLSILATKFMNNAKISNVTASTPANQVQLISSRFTPNLEAIQNALKYDKKLYYPSALEFEKAIQNALKYDKKLYYPSALEFEKVSSLMDTYEAEGIAISKQYGIKNAQDPKEQAVLLGITSTIMLTLLTKSNSAKNDIQLNPKWLTLDKWDPYLVAAKKYFPNTQAILCDWHEDQEKFDERKVTILDAEKLQAAVGIMKLDTARVITSYFRTHWFDTWLDYKHDNCPMKTNMLLESYFKKDMLIYYQGRYTKSLHANLEKIRTSIRVDAGEIERFWQGEGKPLTKSKLQRKKEKIIKQGESLYKKNQIDQNSWNVFRFDINNDVQHAAAKLNDDDHTAAELDDDDVQYAAAELDDDDDVQNAVAELDDYDVSKKSSRLSESREIKIPESNDDYFIKQHGKVLCVTRKNRKFACPCSFNVIRGHDCQDIAAVRFFINKFEAQNNHKAQR</sequence>
<accession>A0A397VNR9</accession>
<organism evidence="1 2">
    <name type="scientific">Gigaspora rosea</name>
    <dbReference type="NCBI Taxonomy" id="44941"/>
    <lineage>
        <taxon>Eukaryota</taxon>
        <taxon>Fungi</taxon>
        <taxon>Fungi incertae sedis</taxon>
        <taxon>Mucoromycota</taxon>
        <taxon>Glomeromycotina</taxon>
        <taxon>Glomeromycetes</taxon>
        <taxon>Diversisporales</taxon>
        <taxon>Gigasporaceae</taxon>
        <taxon>Gigaspora</taxon>
    </lineage>
</organism>